<dbReference type="InterPro" id="IPR011335">
    <property type="entry name" value="Restrct_endonuc-II-like"/>
</dbReference>
<dbReference type="RefSeq" id="WP_140945946.1">
    <property type="nucleotide sequence ID" value="NZ_FAOO01000028.1"/>
</dbReference>
<accession>A0A0S4ND10</accession>
<dbReference type="PANTHER" id="PTHR34039:SF1">
    <property type="entry name" value="UPF0102 PROTEIN YRAN"/>
    <property type="match status" value="1"/>
</dbReference>
<dbReference type="Proteomes" id="UP000320623">
    <property type="component" value="Unassembled WGS sequence"/>
</dbReference>
<dbReference type="NCBIfam" id="NF009150">
    <property type="entry name" value="PRK12497.1-3"/>
    <property type="match status" value="1"/>
</dbReference>
<keyword evidence="3" id="KW-0378">Hydrolase</keyword>
<dbReference type="OrthoDB" id="9802516at2"/>
<dbReference type="Pfam" id="PF02021">
    <property type="entry name" value="UPF0102"/>
    <property type="match status" value="1"/>
</dbReference>
<dbReference type="STRING" id="1643428.GCA_001442855_02200"/>
<dbReference type="PANTHER" id="PTHR34039">
    <property type="entry name" value="UPF0102 PROTEIN YRAN"/>
    <property type="match status" value="1"/>
</dbReference>
<evidence type="ECO:0000256" key="1">
    <source>
        <dbReference type="ARBA" id="ARBA00006738"/>
    </source>
</evidence>
<protein>
    <recommendedName>
        <fullName evidence="2">UPF0102 protein JGI1_02250</fullName>
    </recommendedName>
</protein>
<evidence type="ECO:0000313" key="3">
    <source>
        <dbReference type="EMBL" id="CUU09074.1"/>
    </source>
</evidence>
<organism evidence="3 4">
    <name type="scientific">Candidatus Thermokryptus mobilis</name>
    <dbReference type="NCBI Taxonomy" id="1643428"/>
    <lineage>
        <taxon>Bacteria</taxon>
        <taxon>Pseudomonadati</taxon>
        <taxon>Candidatus Kryptoniota</taxon>
        <taxon>Candidatus Thermokryptus</taxon>
    </lineage>
</organism>
<keyword evidence="4" id="KW-1185">Reference proteome</keyword>
<keyword evidence="3" id="KW-0255">Endonuclease</keyword>
<name>A0A0S4ND10_9BACT</name>
<dbReference type="NCBIfam" id="TIGR00252">
    <property type="entry name" value="YraN family protein"/>
    <property type="match status" value="1"/>
</dbReference>
<evidence type="ECO:0000256" key="2">
    <source>
        <dbReference type="HAMAP-Rule" id="MF_00048"/>
    </source>
</evidence>
<dbReference type="AlphaFoldDB" id="A0A0S4ND10"/>
<evidence type="ECO:0000313" key="4">
    <source>
        <dbReference type="Proteomes" id="UP000320623"/>
    </source>
</evidence>
<gene>
    <name evidence="3" type="ORF">JGI1_02250</name>
</gene>
<comment type="similarity">
    <text evidence="1 2">Belongs to the UPF0102 family.</text>
</comment>
<dbReference type="Gene3D" id="3.40.1350.10">
    <property type="match status" value="1"/>
</dbReference>
<dbReference type="NCBIfam" id="NF009154">
    <property type="entry name" value="PRK12497.3-3"/>
    <property type="match status" value="1"/>
</dbReference>
<dbReference type="HAMAP" id="MF_00048">
    <property type="entry name" value="UPF0102"/>
    <property type="match status" value="1"/>
</dbReference>
<keyword evidence="3" id="KW-0540">Nuclease</keyword>
<dbReference type="InterPro" id="IPR011856">
    <property type="entry name" value="tRNA_endonuc-like_dom_sf"/>
</dbReference>
<dbReference type="EMBL" id="FAOO01000028">
    <property type="protein sequence ID" value="CUU09074.1"/>
    <property type="molecule type" value="Genomic_DNA"/>
</dbReference>
<dbReference type="GO" id="GO:0003676">
    <property type="term" value="F:nucleic acid binding"/>
    <property type="evidence" value="ECO:0007669"/>
    <property type="project" value="InterPro"/>
</dbReference>
<dbReference type="InterPro" id="IPR003509">
    <property type="entry name" value="UPF0102_YraN-like"/>
</dbReference>
<dbReference type="SUPFAM" id="SSF52980">
    <property type="entry name" value="Restriction endonuclease-like"/>
    <property type="match status" value="1"/>
</dbReference>
<sequence>MKKDKGKIGEDIAVKFLSRKGYKILKRNYRYGHGEIDIIAMDKDVLIFVEVRMKLSDKFGSPEDSITIKKREQLKKIANAFIQMNDVNFSECRFDVIGITFKDGKFTINHIENAFQ</sequence>
<reference evidence="4" key="1">
    <citation type="submission" date="2015-11" db="EMBL/GenBank/DDBJ databases">
        <authorList>
            <person name="Varghese N."/>
        </authorList>
    </citation>
    <scope>NUCLEOTIDE SEQUENCE [LARGE SCALE GENOMIC DNA]</scope>
</reference>
<dbReference type="GO" id="GO:0004519">
    <property type="term" value="F:endonuclease activity"/>
    <property type="evidence" value="ECO:0007669"/>
    <property type="project" value="UniProtKB-KW"/>
</dbReference>
<dbReference type="CDD" id="cd20736">
    <property type="entry name" value="PoNe_Nuclease"/>
    <property type="match status" value="1"/>
</dbReference>
<proteinExistence type="inferred from homology"/>